<sequence length="174" mass="19180">MSTRIPLPYSPKVLEIFRNPKNLGSLADADVTESAGSPACGDLIRIYLKIKSVGGEDVIEKATFESYGCAANIAAASILTEMITGKKLREAWRISWTTLSDALGGLPPIKYHCSILAVGALKRAIRAYYKKVNVHPDWLPKDLTIEEKQVLEEEEMASRYYGFTRAITAKQTGD</sequence>
<name>A0A7J3ZJ27_9CREN</name>
<dbReference type="EMBL" id="DRZC01000020">
    <property type="protein sequence ID" value="HHQ80131.1"/>
    <property type="molecule type" value="Genomic_DNA"/>
</dbReference>
<organism evidence="2">
    <name type="scientific">Fervidicoccus fontis</name>
    <dbReference type="NCBI Taxonomy" id="683846"/>
    <lineage>
        <taxon>Archaea</taxon>
        <taxon>Thermoproteota</taxon>
        <taxon>Thermoprotei</taxon>
        <taxon>Fervidicoccales</taxon>
        <taxon>Fervidicoccaceae</taxon>
        <taxon>Fervidicoccus</taxon>
    </lineage>
</organism>
<dbReference type="GO" id="GO:0051536">
    <property type="term" value="F:iron-sulfur cluster binding"/>
    <property type="evidence" value="ECO:0007669"/>
    <property type="project" value="InterPro"/>
</dbReference>
<protein>
    <submittedName>
        <fullName evidence="2">Iron-sulfur cluster assembly scaffold protein</fullName>
    </submittedName>
</protein>
<reference evidence="2" key="1">
    <citation type="journal article" date="2020" name="mSystems">
        <title>Genome- and Community-Level Interaction Insights into Carbon Utilization and Element Cycling Functions of Hydrothermarchaeota in Hydrothermal Sediment.</title>
        <authorList>
            <person name="Zhou Z."/>
            <person name="Liu Y."/>
            <person name="Xu W."/>
            <person name="Pan J."/>
            <person name="Luo Z.H."/>
            <person name="Li M."/>
        </authorList>
    </citation>
    <scope>NUCLEOTIDE SEQUENCE [LARGE SCALE GENOMIC DNA]</scope>
    <source>
        <strain evidence="2">SpSt-1116</strain>
    </source>
</reference>
<dbReference type="GO" id="GO:0016226">
    <property type="term" value="P:iron-sulfur cluster assembly"/>
    <property type="evidence" value="ECO:0007669"/>
    <property type="project" value="InterPro"/>
</dbReference>
<dbReference type="InterPro" id="IPR002871">
    <property type="entry name" value="NIF_FeS_clus_asmbl_NifU_N"/>
</dbReference>
<evidence type="ECO:0000313" key="2">
    <source>
        <dbReference type="EMBL" id="HHQ80131.1"/>
    </source>
</evidence>
<dbReference type="AlphaFoldDB" id="A0A7J3ZJ27"/>
<dbReference type="Gene3D" id="3.90.1010.10">
    <property type="match status" value="1"/>
</dbReference>
<proteinExistence type="predicted"/>
<dbReference type="Pfam" id="PF01592">
    <property type="entry name" value="NifU_N"/>
    <property type="match status" value="1"/>
</dbReference>
<dbReference type="CDD" id="cd06664">
    <property type="entry name" value="IscU_like"/>
    <property type="match status" value="1"/>
</dbReference>
<evidence type="ECO:0000259" key="1">
    <source>
        <dbReference type="Pfam" id="PF01592"/>
    </source>
</evidence>
<comment type="caution">
    <text evidence="2">The sequence shown here is derived from an EMBL/GenBank/DDBJ whole genome shotgun (WGS) entry which is preliminary data.</text>
</comment>
<dbReference type="PANTHER" id="PTHR10093">
    <property type="entry name" value="IRON-SULFUR CLUSTER ASSEMBLY ENZYME NIFU HOMOLOG"/>
    <property type="match status" value="1"/>
</dbReference>
<feature type="domain" description="NIF system FeS cluster assembly NifU N-terminal" evidence="1">
    <location>
        <begin position="9"/>
        <end position="133"/>
    </location>
</feature>
<dbReference type="SUPFAM" id="SSF82649">
    <property type="entry name" value="SufE/NifU"/>
    <property type="match status" value="1"/>
</dbReference>
<dbReference type="GO" id="GO:0005506">
    <property type="term" value="F:iron ion binding"/>
    <property type="evidence" value="ECO:0007669"/>
    <property type="project" value="InterPro"/>
</dbReference>
<accession>A0A7J3ZJ27</accession>
<gene>
    <name evidence="2" type="ORF">ENM78_01510</name>
</gene>